<dbReference type="Pfam" id="PF02706">
    <property type="entry name" value="Wzz"/>
    <property type="match status" value="1"/>
</dbReference>
<reference evidence="9" key="2">
    <citation type="submission" date="2019-11" db="EMBL/GenBank/DDBJ databases">
        <authorList>
            <person name="January G."/>
            <person name="Bunk B."/>
        </authorList>
    </citation>
    <scope>NUCLEOTIDE SEQUENCE</scope>
    <source>
        <strain evidence="9">3.6</strain>
    </source>
</reference>
<dbReference type="AlphaFoldDB" id="A0A1N6M2P7"/>
<dbReference type="GO" id="GO:0004713">
    <property type="term" value="F:protein tyrosine kinase activity"/>
    <property type="evidence" value="ECO:0007669"/>
    <property type="project" value="TreeGrafter"/>
</dbReference>
<keyword evidence="12" id="KW-1185">Reference proteome</keyword>
<dbReference type="InterPro" id="IPR032807">
    <property type="entry name" value="GNVR"/>
</dbReference>
<evidence type="ECO:0000256" key="1">
    <source>
        <dbReference type="ARBA" id="ARBA00004651"/>
    </source>
</evidence>
<evidence type="ECO:0000256" key="5">
    <source>
        <dbReference type="ARBA" id="ARBA00023136"/>
    </source>
</evidence>
<gene>
    <name evidence="10" type="ORF">VSP9026_01371</name>
    <name evidence="9" type="ORF">Vspart_00198</name>
</gene>
<reference evidence="10 11" key="1">
    <citation type="submission" date="2016-12" db="EMBL/GenBank/DDBJ databases">
        <authorList>
            <person name="Song W.-J."/>
            <person name="Kurnit D.M."/>
        </authorList>
    </citation>
    <scope>NUCLEOTIDE SEQUENCE [LARGE SCALE GENOMIC DNA]</scope>
    <source>
        <strain evidence="10 11">CECT 9026</strain>
    </source>
</reference>
<proteinExistence type="predicted"/>
<dbReference type="GO" id="GO:0005886">
    <property type="term" value="C:plasma membrane"/>
    <property type="evidence" value="ECO:0007669"/>
    <property type="project" value="UniProtKB-SubCell"/>
</dbReference>
<keyword evidence="5 6" id="KW-0472">Membrane</keyword>
<dbReference type="Proteomes" id="UP000515264">
    <property type="component" value="Chromosome 1"/>
</dbReference>
<keyword evidence="2" id="KW-1003">Cell membrane</keyword>
<dbReference type="PANTHER" id="PTHR32309:SF13">
    <property type="entry name" value="FERRIC ENTEROBACTIN TRANSPORT PROTEIN FEPE"/>
    <property type="match status" value="1"/>
</dbReference>
<keyword evidence="10" id="KW-0808">Transferase</keyword>
<evidence type="ECO:0000259" key="8">
    <source>
        <dbReference type="Pfam" id="PF13807"/>
    </source>
</evidence>
<dbReference type="Proteomes" id="UP000184774">
    <property type="component" value="Unassembled WGS sequence"/>
</dbReference>
<protein>
    <submittedName>
        <fullName evidence="10">Cryptic autophosphorylating protein tyrosine kinase Etk</fullName>
    </submittedName>
</protein>
<reference evidence="9 12" key="3">
    <citation type="journal article" date="2020" name="J. Nat. Prod.">
        <title>Genomics-Metabolomics Profiling Disclosed Marine Vibrio spartinae 3.6 as a Producer of a New Branched Side Chain Prodigiosin.</title>
        <authorList>
            <person name="Vitale G.A."/>
            <person name="Sciarretta M."/>
            <person name="Palma Esposito F."/>
            <person name="January G.G."/>
            <person name="Giaccio M."/>
            <person name="Bunk B."/>
            <person name="Sproer C."/>
            <person name="Bajerski F."/>
            <person name="Power D."/>
            <person name="Festa C."/>
            <person name="Monti M.C."/>
            <person name="D'Auria M.V."/>
            <person name="de Pascale D."/>
        </authorList>
    </citation>
    <scope>NUCLEOTIDE SEQUENCE [LARGE SCALE GENOMIC DNA]</scope>
    <source>
        <strain evidence="9 12">3.6</strain>
    </source>
</reference>
<keyword evidence="10" id="KW-0418">Kinase</keyword>
<keyword evidence="3 6" id="KW-0812">Transmembrane</keyword>
<evidence type="ECO:0000313" key="10">
    <source>
        <dbReference type="EMBL" id="SIO93701.1"/>
    </source>
</evidence>
<evidence type="ECO:0000256" key="6">
    <source>
        <dbReference type="SAM" id="Phobius"/>
    </source>
</evidence>
<evidence type="ECO:0000313" key="11">
    <source>
        <dbReference type="Proteomes" id="UP000184774"/>
    </source>
</evidence>
<feature type="transmembrane region" description="Helical" evidence="6">
    <location>
        <begin position="42"/>
        <end position="61"/>
    </location>
</feature>
<dbReference type="EMBL" id="FSSB01000009">
    <property type="protein sequence ID" value="SIO93701.1"/>
    <property type="molecule type" value="Genomic_DNA"/>
</dbReference>
<dbReference type="PANTHER" id="PTHR32309">
    <property type="entry name" value="TYROSINE-PROTEIN KINASE"/>
    <property type="match status" value="1"/>
</dbReference>
<sequence>MSEMEDKAFNTKSAPFYYPVPRITDNEIDLRAIFSVLWKGKWWIVLWMLFSVLIGGSYILFSHKIYESQVLVAPISDEQQMGMASVLNSQFGGLASLAGINLGKGNTDKTILALQVLQSRKFIGGFIQRHHLMVPVMAMDGWNKDSDEFYFNTDIYDPEQERWLAEDGETLEPTILEATQYFLKNIMDVKLDSNTGMVTVTVRFYSPYVTQRWATWLIADLNDEIRQQDMLEAQSRIAYLNNQLNQTSLADSRNMLYQLIEQQTKTLMLTKVSKEYVFKTVDPAVVDVDEIKPKKIIVIILSIILGLVLGMSFIFIRHQIRK</sequence>
<organism evidence="10 11">
    <name type="scientific">Vibrio spartinae</name>
    <dbReference type="NCBI Taxonomy" id="1918945"/>
    <lineage>
        <taxon>Bacteria</taxon>
        <taxon>Pseudomonadati</taxon>
        <taxon>Pseudomonadota</taxon>
        <taxon>Gammaproteobacteria</taxon>
        <taxon>Vibrionales</taxon>
        <taxon>Vibrionaceae</taxon>
        <taxon>Vibrio</taxon>
    </lineage>
</organism>
<keyword evidence="4 6" id="KW-1133">Transmembrane helix</keyword>
<accession>A0A1N6M2P7</accession>
<name>A0A1N6M2P7_9VIBR</name>
<evidence type="ECO:0000256" key="3">
    <source>
        <dbReference type="ARBA" id="ARBA00022692"/>
    </source>
</evidence>
<comment type="subcellular location">
    <subcellularLocation>
        <location evidence="1">Cell membrane</location>
        <topology evidence="1">Multi-pass membrane protein</topology>
    </subcellularLocation>
</comment>
<dbReference type="RefSeq" id="WP_074372268.1">
    <property type="nucleotide sequence ID" value="NZ_AP024907.1"/>
</dbReference>
<dbReference type="InterPro" id="IPR003856">
    <property type="entry name" value="LPS_length_determ_N"/>
</dbReference>
<feature type="domain" description="Tyrosine-protein kinase G-rich" evidence="8">
    <location>
        <begin position="250"/>
        <end position="318"/>
    </location>
</feature>
<evidence type="ECO:0000259" key="7">
    <source>
        <dbReference type="Pfam" id="PF02706"/>
    </source>
</evidence>
<evidence type="ECO:0000256" key="4">
    <source>
        <dbReference type="ARBA" id="ARBA00022989"/>
    </source>
</evidence>
<dbReference type="Pfam" id="PF13807">
    <property type="entry name" value="GNVR"/>
    <property type="match status" value="1"/>
</dbReference>
<feature type="transmembrane region" description="Helical" evidence="6">
    <location>
        <begin position="296"/>
        <end position="316"/>
    </location>
</feature>
<evidence type="ECO:0000256" key="2">
    <source>
        <dbReference type="ARBA" id="ARBA00022475"/>
    </source>
</evidence>
<evidence type="ECO:0000313" key="9">
    <source>
        <dbReference type="EMBL" id="QMV12993.1"/>
    </source>
</evidence>
<evidence type="ECO:0000313" key="12">
    <source>
        <dbReference type="Proteomes" id="UP000515264"/>
    </source>
</evidence>
<dbReference type="EMBL" id="CP046268">
    <property type="protein sequence ID" value="QMV12993.1"/>
    <property type="molecule type" value="Genomic_DNA"/>
</dbReference>
<dbReference type="InterPro" id="IPR050445">
    <property type="entry name" value="Bact_polysacc_biosynth/exp"/>
</dbReference>
<feature type="domain" description="Polysaccharide chain length determinant N-terminal" evidence="7">
    <location>
        <begin position="26"/>
        <end position="128"/>
    </location>
</feature>